<feature type="compositionally biased region" description="Basic residues" evidence="2">
    <location>
        <begin position="634"/>
        <end position="652"/>
    </location>
</feature>
<dbReference type="InParanoid" id="A0A6P7NKB1"/>
<feature type="compositionally biased region" description="Polar residues" evidence="2">
    <location>
        <begin position="1"/>
        <end position="13"/>
    </location>
</feature>
<feature type="compositionally biased region" description="Polar residues" evidence="2">
    <location>
        <begin position="990"/>
        <end position="1000"/>
    </location>
</feature>
<dbReference type="InterPro" id="IPR000504">
    <property type="entry name" value="RRM_dom"/>
</dbReference>
<keyword evidence="1" id="KW-0694">RNA-binding</keyword>
<dbReference type="RefSeq" id="XP_029020202.1">
    <property type="nucleotide sequence ID" value="XM_029164369.2"/>
</dbReference>
<protein>
    <submittedName>
        <fullName evidence="5">Matrin 3-like 1.1 isoform X1</fullName>
    </submittedName>
</protein>
<feature type="compositionally biased region" description="Basic and acidic residues" evidence="2">
    <location>
        <begin position="1001"/>
        <end position="1016"/>
    </location>
</feature>
<sequence>MSHSCSYRGSTSDTDLRPEAGHYSSANRRHISPNVDFFRAPQESFSSYPCSSSSRGPTWAQDGALSILDSCGLEPSDLALLAELPEDVLTVDSLPYVLQQIKGKKGSVSSFAPTVPSPSFSYSSTSYHAASGSSSRIWDHLQRQKIQCPLDHVAGSLSSEQEHWRNSKTSSSVRSHPTASSASLLSSIHAVDFHCRPGPSEYGKAGRRGGPFYSQDCSSLSSATQGRRSRPTGISEPRSALPSHVYHPKPRVGHQVYQTSSTRSSSSQQAAATSIPSEKQALDFHGTCPTVFPYSCSLCDITVLSEMVWIKHINNSQHAEGQLSLLQQFPNWDCRVESVSRAKSQEKRNEEEKTVCSAQNDKFKPDTKSDKKPSKKGKVVCVKFPPQSVDETYLRKLTEPFGKIVKILMFPSLAFLELSSTEQVKDLVKFHSSYPPTVNGEQIEFSISNTFSFLQSSQVVSFTPVPTGEDGQSDLMSIVKRFGPPLYYLFLPSMAYVEMERAPDAQKLVDYYSSNTLRINNTCVKVSFSGEYRTLMRVPSANRYEEQKVSTKRTRSSSPDKEPKTESKRRQRSRDQEHERRKSKTRSREGSRNDRRTRTRSRSIDKSSQLASRDKSKTISNREGRSRSRERSSRGTRSRSRKRSNTKRKTRSRSRDKPKELSSTGSRTRSRSREKENKTSSSSTDESSSGSGEKLVEGKKAEFEPRKKKEAAPQVEVAVSSTEDSDIEGMEVIGEDGELVQEEIQNDVEAKEASEMEHQSDRTDSLEDKPMDVTVGKNEQMEDMYETKKPKGESESVMERKLEDEKCFSEGNILVLEASDFPVDLENCITLDDLEDDNQGEDVRDEAECLSRVVHCRNLPTSFFTDADFIRLVRDYGKAVRYLLLRQSQEAFIEMWSSSEAQKAVHELTQKPITLNGSTVFADISHKYQKLSNGWEIHLDSDSEESSSRSEQRSQAPDREDTSSKSSKEGSNRLSPEREPSVTETDCCIRTTSNPESSRNVTEKESASEKSQKEPFAETSGDDDSGLNRGSDGEKDELMQETPDSRPQPQQKPEKDDQLQCSGSVHPEPGLVGGAAEPQEPPRPVGTEFVRPVVGYFCSLCQLIYVNEEEAKQQHCSTLTHYSKYQEKMREKPMEGSVCEQ</sequence>
<feature type="compositionally biased region" description="Basic and acidic residues" evidence="2">
    <location>
        <begin position="340"/>
        <end position="354"/>
    </location>
</feature>
<feature type="region of interest" description="Disordered" evidence="2">
    <location>
        <begin position="939"/>
        <end position="1086"/>
    </location>
</feature>
<feature type="region of interest" description="Disordered" evidence="2">
    <location>
        <begin position="543"/>
        <end position="770"/>
    </location>
</feature>
<evidence type="ECO:0000256" key="2">
    <source>
        <dbReference type="SAM" id="MobiDB-lite"/>
    </source>
</evidence>
<feature type="region of interest" description="Disordered" evidence="2">
    <location>
        <begin position="214"/>
        <end position="274"/>
    </location>
</feature>
<proteinExistence type="predicted"/>
<dbReference type="GeneID" id="114863874"/>
<gene>
    <name evidence="5" type="primary">matr3l1.1</name>
</gene>
<dbReference type="PROSITE" id="PS50102">
    <property type="entry name" value="RRM"/>
    <property type="match status" value="1"/>
</dbReference>
<dbReference type="CTD" id="556124"/>
<feature type="compositionally biased region" description="Low complexity" evidence="2">
    <location>
        <begin position="258"/>
        <end position="274"/>
    </location>
</feature>
<feature type="compositionally biased region" description="Basic and acidic residues" evidence="2">
    <location>
        <begin position="612"/>
        <end position="633"/>
    </location>
</feature>
<feature type="compositionally biased region" description="Polar residues" evidence="2">
    <location>
        <begin position="167"/>
        <end position="178"/>
    </location>
</feature>
<dbReference type="KEGG" id="bspl:114863874"/>
<feature type="compositionally biased region" description="Basic and acidic residues" evidence="2">
    <location>
        <begin position="558"/>
        <end position="596"/>
    </location>
</feature>
<evidence type="ECO:0000259" key="3">
    <source>
        <dbReference type="PROSITE" id="PS50102"/>
    </source>
</evidence>
<dbReference type="SUPFAM" id="SSF54928">
    <property type="entry name" value="RNA-binding domain, RBD"/>
    <property type="match status" value="3"/>
</dbReference>
<keyword evidence="4" id="KW-1185">Reference proteome</keyword>
<feature type="compositionally biased region" description="Basic and acidic residues" evidence="2">
    <location>
        <begin position="694"/>
        <end position="711"/>
    </location>
</feature>
<feature type="compositionally biased region" description="Acidic residues" evidence="2">
    <location>
        <begin position="723"/>
        <end position="746"/>
    </location>
</feature>
<dbReference type="AlphaFoldDB" id="A0A6P7NKB1"/>
<feature type="region of interest" description="Disordered" evidence="2">
    <location>
        <begin position="1"/>
        <end position="28"/>
    </location>
</feature>
<dbReference type="OrthoDB" id="10072641at2759"/>
<dbReference type="GO" id="GO:0003723">
    <property type="term" value="F:RNA binding"/>
    <property type="evidence" value="ECO:0007669"/>
    <property type="project" value="UniProtKB-UniRule"/>
</dbReference>
<feature type="compositionally biased region" description="Basic and acidic residues" evidence="2">
    <location>
        <begin position="748"/>
        <end position="770"/>
    </location>
</feature>
<dbReference type="Proteomes" id="UP000515150">
    <property type="component" value="Chromosome 10"/>
</dbReference>
<evidence type="ECO:0000256" key="1">
    <source>
        <dbReference type="PROSITE-ProRule" id="PRU00176"/>
    </source>
</evidence>
<dbReference type="PANTHER" id="PTHR15592">
    <property type="entry name" value="MATRIN 3/NUCLEAR PROTEIN 220-RELATED"/>
    <property type="match status" value="1"/>
</dbReference>
<feature type="compositionally biased region" description="Low complexity" evidence="2">
    <location>
        <begin position="679"/>
        <end position="693"/>
    </location>
</feature>
<feature type="compositionally biased region" description="Basic and acidic residues" evidence="2">
    <location>
        <begin position="361"/>
        <end position="372"/>
    </location>
</feature>
<organism evidence="4 5">
    <name type="scientific">Betta splendens</name>
    <name type="common">Siamese fighting fish</name>
    <dbReference type="NCBI Taxonomy" id="158456"/>
    <lineage>
        <taxon>Eukaryota</taxon>
        <taxon>Metazoa</taxon>
        <taxon>Chordata</taxon>
        <taxon>Craniata</taxon>
        <taxon>Vertebrata</taxon>
        <taxon>Euteleostomi</taxon>
        <taxon>Actinopterygii</taxon>
        <taxon>Neopterygii</taxon>
        <taxon>Teleostei</taxon>
        <taxon>Neoteleostei</taxon>
        <taxon>Acanthomorphata</taxon>
        <taxon>Anabantaria</taxon>
        <taxon>Anabantiformes</taxon>
        <taxon>Anabantoidei</taxon>
        <taxon>Osphronemidae</taxon>
        <taxon>Betta</taxon>
    </lineage>
</organism>
<feature type="domain" description="RRM" evidence="3">
    <location>
        <begin position="852"/>
        <end position="927"/>
    </location>
</feature>
<feature type="compositionally biased region" description="Basic and acidic residues" evidence="2">
    <location>
        <begin position="939"/>
        <end position="981"/>
    </location>
</feature>
<evidence type="ECO:0000313" key="4">
    <source>
        <dbReference type="Proteomes" id="UP000515150"/>
    </source>
</evidence>
<dbReference type="InterPro" id="IPR012677">
    <property type="entry name" value="Nucleotide-bd_a/b_plait_sf"/>
</dbReference>
<reference evidence="5" key="1">
    <citation type="submission" date="2025-08" db="UniProtKB">
        <authorList>
            <consortium name="RefSeq"/>
        </authorList>
    </citation>
    <scope>IDENTIFICATION</scope>
</reference>
<dbReference type="SMART" id="SM00360">
    <property type="entry name" value="RRM"/>
    <property type="match status" value="3"/>
</dbReference>
<feature type="compositionally biased region" description="Polar residues" evidence="2">
    <location>
        <begin position="215"/>
        <end position="226"/>
    </location>
</feature>
<dbReference type="Gene3D" id="3.30.70.330">
    <property type="match status" value="3"/>
</dbReference>
<dbReference type="InterPro" id="IPR035979">
    <property type="entry name" value="RBD_domain_sf"/>
</dbReference>
<feature type="region of interest" description="Disordered" evidence="2">
    <location>
        <begin position="340"/>
        <end position="374"/>
    </location>
</feature>
<feature type="region of interest" description="Disordered" evidence="2">
    <location>
        <begin position="157"/>
        <end position="178"/>
    </location>
</feature>
<name>A0A6P7NKB1_BETSP</name>
<accession>A0A6P7NKB1</accession>
<evidence type="ECO:0000313" key="5">
    <source>
        <dbReference type="RefSeq" id="XP_029020202.1"/>
    </source>
</evidence>